<reference evidence="3 5" key="2">
    <citation type="submission" date="2018-03" db="EMBL/GenBank/DDBJ databases">
        <title>Diversity of bacteria associated with corn roots inoculated with woodland soils in Canada, and Description of Pseudomonas aylmerense sp. nov.</title>
        <authorList>
            <person name="Tambong J.T."/>
            <person name="Xu R."/>
            <person name="Tchagang C."/>
        </authorList>
    </citation>
    <scope>NUCLEOTIDE SEQUENCE [LARGE SCALE GENOMIC DNA]</scope>
    <source>
        <strain evidence="3 5">S1E44</strain>
    </source>
</reference>
<proteinExistence type="predicted"/>
<feature type="compositionally biased region" description="Basic and acidic residues" evidence="1">
    <location>
        <begin position="458"/>
        <end position="467"/>
    </location>
</feature>
<dbReference type="InterPro" id="IPR009091">
    <property type="entry name" value="RCC1/BLIP-II"/>
</dbReference>
<protein>
    <submittedName>
        <fullName evidence="3">Uncharacterized protein</fullName>
    </submittedName>
</protein>
<dbReference type="Proteomes" id="UP000240571">
    <property type="component" value="Unassembled WGS sequence"/>
</dbReference>
<reference evidence="2 4" key="1">
    <citation type="submission" date="2016-06" db="EMBL/GenBank/DDBJ databases">
        <title>Draft genome sequence of Pseudomonas sp. S1E40, a novel strain antagonistic activity to fungal plant pathogen.</title>
        <authorList>
            <person name="Tambong J.T."/>
            <person name="Tchagang C."/>
            <person name="Xu R."/>
        </authorList>
    </citation>
    <scope>NUCLEOTIDE SEQUENCE [LARGE SCALE GENOMIC DNA]</scope>
    <source>
        <strain evidence="2 4">S1E40</strain>
    </source>
</reference>
<dbReference type="EMBL" id="PYWW01000033">
    <property type="protein sequence ID" value="PTC28572.1"/>
    <property type="molecule type" value="Genomic_DNA"/>
</dbReference>
<evidence type="ECO:0000313" key="3">
    <source>
        <dbReference type="EMBL" id="PTC28572.1"/>
    </source>
</evidence>
<evidence type="ECO:0000313" key="4">
    <source>
        <dbReference type="Proteomes" id="UP000095081"/>
    </source>
</evidence>
<organism evidence="3 5">
    <name type="scientific">Pseudomonas aylmerensis</name>
    <dbReference type="NCBI Taxonomy" id="1869229"/>
    <lineage>
        <taxon>Bacteria</taxon>
        <taxon>Pseudomonadati</taxon>
        <taxon>Pseudomonadota</taxon>
        <taxon>Gammaproteobacteria</taxon>
        <taxon>Pseudomonadales</taxon>
        <taxon>Pseudomonadaceae</taxon>
        <taxon>Pseudomonas</taxon>
    </lineage>
</organism>
<name>A0A2T4FYS6_9PSED</name>
<evidence type="ECO:0000313" key="5">
    <source>
        <dbReference type="Proteomes" id="UP000240571"/>
    </source>
</evidence>
<dbReference type="Gene3D" id="2.130.10.30">
    <property type="entry name" value="Regulator of chromosome condensation 1/beta-lactamase-inhibitor protein II"/>
    <property type="match status" value="1"/>
</dbReference>
<dbReference type="Proteomes" id="UP000095081">
    <property type="component" value="Unassembled WGS sequence"/>
</dbReference>
<sequence>MSNVKKRAVVDAVPTASEVQVLGDILVHATVRGFYRYDANGASHEGLSSFYWYLNGQRLEAEGQRDFNIRPSDEGKYLQFSVVPVDSNNVAGSVYFSPQYLIVSGFQGISDEENEWCYLKQRGNFSFHVPEPADRLFVSSGGVFALLEPTSGDVHLEGQTGWGLPVPPAIVNFLKNNKAIKLFSAEFSFAALVNVGSTNQLLCWGNTVPPTAPILQGVKSVYSTRSAFAVIHDNPAPGANSIAAIGPVNNPASTVPDQIQRELWFDPPEAIYAADDAFAVRTRNGRVYAWGQPNNGGNIPPDVRAQLNAMFVTRIVASAVSFCAIGRDGDIAVWGAVDGGGTIPSDRLLDILNDGGVQSVTAATASFCAITRDRRRAVSWGRAAEGGDMNASAASLAARGNIILCRSARWAFLMANSSGQAEAWGAPQYGGAPLTAQEKDSYRKVIKGAKAEPGYPRRRGESAEAPRLRRNVSSSAIIVDGNLSLYGNDVSFFLLSRHDDGRTNAIVLTGLNTHGGTMDPALRQTLMASLIRDVYCTNGAYGVITTQGGTDGAVSVWGATLAMEDAGEIPPELSEYLRSGVTELYSIKRFPYVVLPPPPPPRPPHTDPSFAARRVDGTYVLWGGNVRNQYFDPRAAR</sequence>
<dbReference type="OrthoDB" id="6782418at2"/>
<gene>
    <name evidence="2" type="ORF">BBG20_24085</name>
    <name evidence="3" type="ORF">C9382_14730</name>
</gene>
<dbReference type="SUPFAM" id="SSF50985">
    <property type="entry name" value="RCC1/BLIP-II"/>
    <property type="match status" value="1"/>
</dbReference>
<evidence type="ECO:0000256" key="1">
    <source>
        <dbReference type="SAM" id="MobiDB-lite"/>
    </source>
</evidence>
<dbReference type="EMBL" id="MAUE01000039">
    <property type="protein sequence ID" value="OCW21678.1"/>
    <property type="molecule type" value="Genomic_DNA"/>
</dbReference>
<feature type="region of interest" description="Disordered" evidence="1">
    <location>
        <begin position="448"/>
        <end position="467"/>
    </location>
</feature>
<dbReference type="AlphaFoldDB" id="A0A2T4FYS6"/>
<evidence type="ECO:0000313" key="2">
    <source>
        <dbReference type="EMBL" id="OCW21678.1"/>
    </source>
</evidence>
<dbReference type="RefSeq" id="WP_065907881.1">
    <property type="nucleotide sequence ID" value="NZ_MAUE01000039.1"/>
</dbReference>
<accession>A0A2T4FYS6</accession>
<comment type="caution">
    <text evidence="3">The sequence shown here is derived from an EMBL/GenBank/DDBJ whole genome shotgun (WGS) entry which is preliminary data.</text>
</comment>
<keyword evidence="4" id="KW-1185">Reference proteome</keyword>